<keyword evidence="5" id="KW-0704">Schiff base</keyword>
<evidence type="ECO:0000256" key="1">
    <source>
        <dbReference type="ARBA" id="ARBA00004816"/>
    </source>
</evidence>
<accession>A0A6J6P0G7</accession>
<dbReference type="InterPro" id="IPR013785">
    <property type="entry name" value="Aldolase_TIM"/>
</dbReference>
<dbReference type="FunFam" id="3.20.20.70:FF:000106">
    <property type="entry name" value="Deoxyribose-phosphate aldolase"/>
    <property type="match status" value="1"/>
</dbReference>
<evidence type="ECO:0000256" key="3">
    <source>
        <dbReference type="ARBA" id="ARBA00012515"/>
    </source>
</evidence>
<gene>
    <name evidence="9" type="ORF">UFOPK2399_00834</name>
</gene>
<dbReference type="Gene3D" id="3.20.20.70">
    <property type="entry name" value="Aldolase class I"/>
    <property type="match status" value="1"/>
</dbReference>
<dbReference type="NCBIfam" id="TIGR00126">
    <property type="entry name" value="deoC"/>
    <property type="match status" value="1"/>
</dbReference>
<dbReference type="CDD" id="cd00959">
    <property type="entry name" value="DeoC"/>
    <property type="match status" value="1"/>
</dbReference>
<dbReference type="AlphaFoldDB" id="A0A6J6P0G7"/>
<evidence type="ECO:0000256" key="2">
    <source>
        <dbReference type="ARBA" id="ARBA00009473"/>
    </source>
</evidence>
<dbReference type="EC" id="4.1.2.4" evidence="3"/>
<evidence type="ECO:0000256" key="5">
    <source>
        <dbReference type="ARBA" id="ARBA00023270"/>
    </source>
</evidence>
<name>A0A6J6P0G7_9ZZZZ</name>
<keyword evidence="4" id="KW-0456">Lyase</keyword>
<evidence type="ECO:0000313" key="9">
    <source>
        <dbReference type="EMBL" id="CAB4692700.1"/>
    </source>
</evidence>
<reference evidence="9" key="1">
    <citation type="submission" date="2020-05" db="EMBL/GenBank/DDBJ databases">
        <authorList>
            <person name="Chiriac C."/>
            <person name="Salcher M."/>
            <person name="Ghai R."/>
            <person name="Kavagutti S V."/>
        </authorList>
    </citation>
    <scope>NUCLEOTIDE SEQUENCE</scope>
</reference>
<evidence type="ECO:0000256" key="4">
    <source>
        <dbReference type="ARBA" id="ARBA00023239"/>
    </source>
</evidence>
<sequence length="312" mass="33471">MAQAPVLPGGFELPMKQRLPRVGAIDQVGVEQRAAELAKRSIKKQAKVWALELALRCCDLTTLEGQDTPGKVAALCSKAIRPDPSDPAIPSVAAICVYPNFVGVAKERLAGSGVKVASVATAFPSGQSALEVKLRDVETAVALGADEIDMVIDRGAFLAGRHAQVFDEIVKVKEACGEAHLKVILEVAELGTYDNVRRASLLAIAAGADFIKTSTGKLPGAATLPVHLVMIEAIRDVYEETGKRIGMKPAGGIRTAKNAIQYLVQVHETLGPDWLTPDLYRLGASSLVNDLLMQLRKEKTGRYQSKDYFTND</sequence>
<dbReference type="GO" id="GO:0016052">
    <property type="term" value="P:carbohydrate catabolic process"/>
    <property type="evidence" value="ECO:0007669"/>
    <property type="project" value="TreeGrafter"/>
</dbReference>
<dbReference type="SUPFAM" id="SSF51569">
    <property type="entry name" value="Aldolase"/>
    <property type="match status" value="1"/>
</dbReference>
<dbReference type="PANTHER" id="PTHR10889">
    <property type="entry name" value="DEOXYRIBOSE-PHOSPHATE ALDOLASE"/>
    <property type="match status" value="1"/>
</dbReference>
<protein>
    <recommendedName>
        <fullName evidence="3">deoxyribose-phosphate aldolase</fullName>
        <ecNumber evidence="3">4.1.2.4</ecNumber>
    </recommendedName>
    <alternativeName>
        <fullName evidence="7">2-deoxy-D-ribose 5-phosphate aldolase</fullName>
    </alternativeName>
    <alternativeName>
        <fullName evidence="6">Phosphodeoxyriboaldolase</fullName>
    </alternativeName>
</protein>
<dbReference type="InterPro" id="IPR011343">
    <property type="entry name" value="DeoC"/>
</dbReference>
<comment type="catalytic activity">
    <reaction evidence="8">
        <text>2-deoxy-D-ribose 5-phosphate = D-glyceraldehyde 3-phosphate + acetaldehyde</text>
        <dbReference type="Rhea" id="RHEA:12821"/>
        <dbReference type="ChEBI" id="CHEBI:15343"/>
        <dbReference type="ChEBI" id="CHEBI:59776"/>
        <dbReference type="ChEBI" id="CHEBI:62877"/>
        <dbReference type="EC" id="4.1.2.4"/>
    </reaction>
</comment>
<dbReference type="GO" id="GO:0004139">
    <property type="term" value="F:deoxyribose-phosphate aldolase activity"/>
    <property type="evidence" value="ECO:0007669"/>
    <property type="project" value="UniProtKB-EC"/>
</dbReference>
<proteinExistence type="inferred from homology"/>
<dbReference type="InterPro" id="IPR002915">
    <property type="entry name" value="DeoC/FbaB/LacD_aldolase"/>
</dbReference>
<organism evidence="9">
    <name type="scientific">freshwater metagenome</name>
    <dbReference type="NCBI Taxonomy" id="449393"/>
    <lineage>
        <taxon>unclassified sequences</taxon>
        <taxon>metagenomes</taxon>
        <taxon>ecological metagenomes</taxon>
    </lineage>
</organism>
<comment type="similarity">
    <text evidence="2">Belongs to the DeoC/FbaB aldolase family. DeoC type 2 subfamily.</text>
</comment>
<dbReference type="GO" id="GO:0005737">
    <property type="term" value="C:cytoplasm"/>
    <property type="evidence" value="ECO:0007669"/>
    <property type="project" value="InterPro"/>
</dbReference>
<comment type="pathway">
    <text evidence="1">Carbohydrate degradation; 2-deoxy-D-ribose 1-phosphate degradation; D-glyceraldehyde 3-phosphate and acetaldehyde from 2-deoxy-alpha-D-ribose 1-phosphate: step 2/2.</text>
</comment>
<dbReference type="PANTHER" id="PTHR10889:SF3">
    <property type="entry name" value="DEOXYRIBOSE-PHOSPHATE ALDOLASE"/>
    <property type="match status" value="1"/>
</dbReference>
<evidence type="ECO:0000256" key="8">
    <source>
        <dbReference type="ARBA" id="ARBA00048791"/>
    </source>
</evidence>
<dbReference type="Pfam" id="PF01791">
    <property type="entry name" value="DeoC"/>
    <property type="match status" value="1"/>
</dbReference>
<dbReference type="SMART" id="SM01133">
    <property type="entry name" value="DeoC"/>
    <property type="match status" value="1"/>
</dbReference>
<evidence type="ECO:0000256" key="7">
    <source>
        <dbReference type="ARBA" id="ARBA00032755"/>
    </source>
</evidence>
<dbReference type="GO" id="GO:0009264">
    <property type="term" value="P:deoxyribonucleotide catabolic process"/>
    <property type="evidence" value="ECO:0007669"/>
    <property type="project" value="InterPro"/>
</dbReference>
<evidence type="ECO:0000256" key="6">
    <source>
        <dbReference type="ARBA" id="ARBA00031814"/>
    </source>
</evidence>
<dbReference type="EMBL" id="CAEZXP010000001">
    <property type="protein sequence ID" value="CAB4692700.1"/>
    <property type="molecule type" value="Genomic_DNA"/>
</dbReference>